<sequence length="1127" mass="115708">MVRRSRIAAVLATVAASAATLAAPVAAADPLDAPLGPPPAEAAPAASSAGEAPRTLAAAAQDTADGIVTDTATAPVAPGITLTEFDRFDPQGWIRGDTLTVDLTGGAVPAYLSPGTVSARTPLSEQAGRAGAVAAVNGDFFDISATGAPLGVGVSGGRLQTAPASGHNLTAAVTAEGKARLAEIFLSASLTLPGGERVAATNFNGARLPADGIGVYTPLWGSASRSTAVTGARTVVELELRDGVVTAVRDRPADGPIPGGATVVLARDGGADRLAGLRPGDAVTVDYAPRTDAGDIAVAVGGNKVLVRDGRIQPVDAVTAHPRTAVGFSADGTRMWLATVDGRQADSRGMTELELARHLKALGADDALNLDGGGSSTLLAREQGEQSARVRNAPSDGGERLVPNGLGFTMPHGSGRLTGLAVAPAQDTADATRVLAGLSRTLVARGHDETGAAVRARPTWFTRGRPRGSVTDGVFTAHPHPQHTGRHEQARVFATARGVTGSATLTVLGAPVRLGTSTEQVALSGAGATGSFQVYGYDADGYGTWLEADDVKLDYDPGIVRVEPRGDHFAVTALAGSGASVVAATAAGHTTHLVVTVGSEPRVLDPLDGAAGWQATVYPAVVGAALSEGEGRDGGRGLALDYRLTGTTATRAAYVNPAEPIALPDGTQRLGLWVNGDGKGAWLRAELRDAANVATVLTLEPSVDWTGWRYVETALPAGLPDGQRLRRFYAVENVPGQQYEGRLVFDDLTARVATSAQPPADPAPRDPAVVTDGTAAGRGLRIAVVSDAQFTADAPEGPLVAQARRSLREAVAARPDLVLINGDFTDRGTAADFDLARAVIADELEGRVPWYYVPGNHEAEAGDGLAEFRAEFGATHRVVDVRGIRLVLLDSSRGSLRAGGFDQVRMLREALDSAAADDSVHGVVLAMHHPVDDPGAAGNSQLGDRKEAELVRDWLTGFEQRSGKPAAALTSHAGVFGVSRVDGVPYLVNGNAGKAPAAAPGDGGFTGWSLVRIDPRQRAEPVRIETRAHVDELALTGPGTLRRGGTAPVSAVVTQAGRVIPVGYPVSADWRGGVRTHVVTPHAARPPAGAVASFDPATGTLTAMRPGVAELTVTVNGVSRTLRTTVR</sequence>
<feature type="region of interest" description="Disordered" evidence="1">
    <location>
        <begin position="375"/>
        <end position="401"/>
    </location>
</feature>
<dbReference type="PANTHER" id="PTHR40446">
    <property type="entry name" value="N-ACETYLGLUCOSAMINE-1-PHOSPHODIESTER ALPHA-N-ACETYLGLUCOSAMINIDASE"/>
    <property type="match status" value="1"/>
</dbReference>
<evidence type="ECO:0000259" key="3">
    <source>
        <dbReference type="Pfam" id="PF00149"/>
    </source>
</evidence>
<dbReference type="InterPro" id="IPR018711">
    <property type="entry name" value="NAGPA"/>
</dbReference>
<dbReference type="InterPro" id="IPR004843">
    <property type="entry name" value="Calcineurin-like_PHP"/>
</dbReference>
<dbReference type="RefSeq" id="WP_112281517.1">
    <property type="nucleotide sequence ID" value="NZ_MASW01000002.1"/>
</dbReference>
<name>A0A2V4B000_9PSEU</name>
<dbReference type="OrthoDB" id="9809781at2"/>
<feature type="compositionally biased region" description="Low complexity" evidence="1">
    <location>
        <begin position="42"/>
        <end position="53"/>
    </location>
</feature>
<evidence type="ECO:0000313" key="6">
    <source>
        <dbReference type="Proteomes" id="UP000249915"/>
    </source>
</evidence>
<feature type="domain" description="Calcineurin-like phosphoesterase" evidence="3">
    <location>
        <begin position="780"/>
        <end position="955"/>
    </location>
</feature>
<keyword evidence="2" id="KW-0732">Signal</keyword>
<protein>
    <submittedName>
        <fullName evidence="5">Uncharacterized protein</fullName>
    </submittedName>
</protein>
<evidence type="ECO:0000256" key="2">
    <source>
        <dbReference type="SAM" id="SignalP"/>
    </source>
</evidence>
<feature type="signal peptide" evidence="2">
    <location>
        <begin position="1"/>
        <end position="27"/>
    </location>
</feature>
<evidence type="ECO:0000256" key="1">
    <source>
        <dbReference type="SAM" id="MobiDB-lite"/>
    </source>
</evidence>
<feature type="domain" description="Phosphodiester glycosidase" evidence="4">
    <location>
        <begin position="237"/>
        <end position="408"/>
    </location>
</feature>
<dbReference type="AlphaFoldDB" id="A0A2V4B000"/>
<dbReference type="Pfam" id="PF00149">
    <property type="entry name" value="Metallophos"/>
    <property type="match status" value="1"/>
</dbReference>
<proteinExistence type="predicted"/>
<dbReference type="SUPFAM" id="SSF56300">
    <property type="entry name" value="Metallo-dependent phosphatases"/>
    <property type="match status" value="1"/>
</dbReference>
<organism evidence="5 6">
    <name type="scientific">Prauserella muralis</name>
    <dbReference type="NCBI Taxonomy" id="588067"/>
    <lineage>
        <taxon>Bacteria</taxon>
        <taxon>Bacillati</taxon>
        <taxon>Actinomycetota</taxon>
        <taxon>Actinomycetes</taxon>
        <taxon>Pseudonocardiales</taxon>
        <taxon>Pseudonocardiaceae</taxon>
        <taxon>Prauserella</taxon>
    </lineage>
</organism>
<gene>
    <name evidence="5" type="ORF">BAY60_13955</name>
</gene>
<dbReference type="GO" id="GO:0016787">
    <property type="term" value="F:hydrolase activity"/>
    <property type="evidence" value="ECO:0007669"/>
    <property type="project" value="InterPro"/>
</dbReference>
<feature type="region of interest" description="Disordered" evidence="1">
    <location>
        <begin position="32"/>
        <end position="58"/>
    </location>
</feature>
<dbReference type="Proteomes" id="UP000249915">
    <property type="component" value="Unassembled WGS sequence"/>
</dbReference>
<evidence type="ECO:0000259" key="4">
    <source>
        <dbReference type="Pfam" id="PF09992"/>
    </source>
</evidence>
<dbReference type="Gene3D" id="3.60.21.10">
    <property type="match status" value="1"/>
</dbReference>
<feature type="chain" id="PRO_5044265064" evidence="2">
    <location>
        <begin position="28"/>
        <end position="1127"/>
    </location>
</feature>
<keyword evidence="6" id="KW-1185">Reference proteome</keyword>
<dbReference type="PANTHER" id="PTHR40446:SF2">
    <property type="entry name" value="N-ACETYLGLUCOSAMINE-1-PHOSPHODIESTER ALPHA-N-ACETYLGLUCOSAMINIDASE"/>
    <property type="match status" value="1"/>
</dbReference>
<dbReference type="EMBL" id="MASW01000002">
    <property type="protein sequence ID" value="PXY27514.1"/>
    <property type="molecule type" value="Genomic_DNA"/>
</dbReference>
<dbReference type="InterPro" id="IPR029052">
    <property type="entry name" value="Metallo-depent_PP-like"/>
</dbReference>
<evidence type="ECO:0000313" key="5">
    <source>
        <dbReference type="EMBL" id="PXY27514.1"/>
    </source>
</evidence>
<accession>A0A2V4B000</accession>
<dbReference type="Pfam" id="PF09992">
    <property type="entry name" value="NAGPA"/>
    <property type="match status" value="1"/>
</dbReference>
<reference evidence="5 6" key="1">
    <citation type="submission" date="2016-07" db="EMBL/GenBank/DDBJ databases">
        <title>Draft genome sequence of Prauserella muralis DSM 45305, isolated from a mould-covered wall in an indoor environment.</title>
        <authorList>
            <person name="Ruckert C."/>
            <person name="Albersmeier A."/>
            <person name="Jiang C.-L."/>
            <person name="Jiang Y."/>
            <person name="Kalinowski J."/>
            <person name="Schneider O."/>
            <person name="Winkler A."/>
            <person name="Zotchev S.B."/>
        </authorList>
    </citation>
    <scope>NUCLEOTIDE SEQUENCE [LARGE SCALE GENOMIC DNA]</scope>
    <source>
        <strain evidence="5 6">DSM 45305</strain>
    </source>
</reference>
<comment type="caution">
    <text evidence="5">The sequence shown here is derived from an EMBL/GenBank/DDBJ whole genome shotgun (WGS) entry which is preliminary data.</text>
</comment>